<gene>
    <name evidence="1" type="ORF">OH818_22600</name>
</gene>
<dbReference type="Gene3D" id="6.10.10.120">
    <property type="entry name" value="Antitoxin ParD1-like"/>
    <property type="match status" value="1"/>
</dbReference>
<organism evidence="1 2">
    <name type="scientific">Jiella pelagia</name>
    <dbReference type="NCBI Taxonomy" id="2986949"/>
    <lineage>
        <taxon>Bacteria</taxon>
        <taxon>Pseudomonadati</taxon>
        <taxon>Pseudomonadota</taxon>
        <taxon>Alphaproteobacteria</taxon>
        <taxon>Hyphomicrobiales</taxon>
        <taxon>Aurantimonadaceae</taxon>
        <taxon>Jiella</taxon>
    </lineage>
</organism>
<protein>
    <submittedName>
        <fullName evidence="1">Uncharacterized protein</fullName>
    </submittedName>
</protein>
<reference evidence="1" key="1">
    <citation type="submission" date="2022-12" db="EMBL/GenBank/DDBJ databases">
        <title>Jiella pelagia sp. nov., isolated from phosphonate enriched culture of Northwest Pacific surface seawater.</title>
        <authorList>
            <person name="Shin D.Y."/>
            <person name="Hwang C.Y."/>
        </authorList>
    </citation>
    <scope>NUCLEOTIDE SEQUENCE</scope>
    <source>
        <strain evidence="1">HL-NP1</strain>
    </source>
</reference>
<evidence type="ECO:0000313" key="2">
    <source>
        <dbReference type="Proteomes" id="UP001164020"/>
    </source>
</evidence>
<dbReference type="EMBL" id="CP114029">
    <property type="protein sequence ID" value="WAP68143.1"/>
    <property type="molecule type" value="Genomic_DNA"/>
</dbReference>
<name>A0ABY7C050_9HYPH</name>
<dbReference type="Proteomes" id="UP001164020">
    <property type="component" value="Chromosome"/>
</dbReference>
<dbReference type="RefSeq" id="WP_268880616.1">
    <property type="nucleotide sequence ID" value="NZ_CP114029.1"/>
</dbReference>
<proteinExistence type="predicted"/>
<accession>A0ABY7C050</accession>
<keyword evidence="2" id="KW-1185">Reference proteome</keyword>
<dbReference type="InterPro" id="IPR038296">
    <property type="entry name" value="ParD_sf"/>
</dbReference>
<sequence length="96" mass="10829">MDYDRVEKRNMAKPLQVTLSDNLMQDIADAVESGRAPTADELVSQALEAYFEADRKRRLEALRARVETALNDPRPSVPIGEAFERIRNEISICHSG</sequence>
<evidence type="ECO:0000313" key="1">
    <source>
        <dbReference type="EMBL" id="WAP68143.1"/>
    </source>
</evidence>